<dbReference type="Proteomes" id="UP001231915">
    <property type="component" value="Unassembled WGS sequence"/>
</dbReference>
<dbReference type="PANTHER" id="PTHR35814:SF1">
    <property type="entry name" value="GLUTATHIONE S-TRANSFERASE-RELATED"/>
    <property type="match status" value="1"/>
</dbReference>
<evidence type="ECO:0000313" key="6">
    <source>
        <dbReference type="EMBL" id="MDK2593516.1"/>
    </source>
</evidence>
<evidence type="ECO:0000313" key="7">
    <source>
        <dbReference type="Proteomes" id="UP001231915"/>
    </source>
</evidence>
<dbReference type="SUPFAM" id="SSF161084">
    <property type="entry name" value="MAPEG domain-like"/>
    <property type="match status" value="1"/>
</dbReference>
<protein>
    <submittedName>
        <fullName evidence="6">MAPEG family protein</fullName>
    </submittedName>
</protein>
<evidence type="ECO:0000256" key="5">
    <source>
        <dbReference type="SAM" id="Phobius"/>
    </source>
</evidence>
<dbReference type="InterPro" id="IPR023352">
    <property type="entry name" value="MAPEG-like_dom_sf"/>
</dbReference>
<comment type="subcellular location">
    <subcellularLocation>
        <location evidence="1">Membrane</location>
    </subcellularLocation>
</comment>
<dbReference type="RefSeq" id="WP_211009956.1">
    <property type="nucleotide sequence ID" value="NZ_JASJUT010000001.1"/>
</dbReference>
<dbReference type="Pfam" id="PF01124">
    <property type="entry name" value="MAPEG"/>
    <property type="match status" value="1"/>
</dbReference>
<reference evidence="6 7" key="1">
    <citation type="submission" date="2023-05" db="EMBL/GenBank/DDBJ databases">
        <title>Pseudoalteromonas ardens sp. nov., Pseudoalteromonas obscura sp. nov., and Pseudoalteromonas umbrosa sp. nov., isolated from the coral Montipora capitata.</title>
        <authorList>
            <person name="Thomas E.M."/>
            <person name="Smith E.M."/>
            <person name="Papke E."/>
            <person name="Shlafstein M.D."/>
            <person name="Oline D.K."/>
            <person name="Videau P."/>
            <person name="Saw J.H."/>
            <person name="Strangman W.K."/>
            <person name="Ushijima B."/>
        </authorList>
    </citation>
    <scope>NUCLEOTIDE SEQUENCE [LARGE SCALE GENOMIC DNA]</scope>
    <source>
        <strain evidence="6 7">P94</strain>
    </source>
</reference>
<dbReference type="EMBL" id="JASJUT010000001">
    <property type="protein sequence ID" value="MDK2593516.1"/>
    <property type="molecule type" value="Genomic_DNA"/>
</dbReference>
<feature type="transmembrane region" description="Helical" evidence="5">
    <location>
        <begin position="101"/>
        <end position="123"/>
    </location>
</feature>
<evidence type="ECO:0000256" key="2">
    <source>
        <dbReference type="ARBA" id="ARBA00022692"/>
    </source>
</evidence>
<gene>
    <name evidence="6" type="ORF">QNM18_00365</name>
</gene>
<feature type="transmembrane region" description="Helical" evidence="5">
    <location>
        <begin position="56"/>
        <end position="81"/>
    </location>
</feature>
<evidence type="ECO:0000256" key="4">
    <source>
        <dbReference type="ARBA" id="ARBA00023136"/>
    </source>
</evidence>
<keyword evidence="4 5" id="KW-0472">Membrane</keyword>
<dbReference type="InterPro" id="IPR001129">
    <property type="entry name" value="Membr-assoc_MAPEG"/>
</dbReference>
<organism evidence="6 7">
    <name type="scientific">Pseudoalteromonas obscura</name>
    <dbReference type="NCBI Taxonomy" id="3048491"/>
    <lineage>
        <taxon>Bacteria</taxon>
        <taxon>Pseudomonadati</taxon>
        <taxon>Pseudomonadota</taxon>
        <taxon>Gammaproteobacteria</taxon>
        <taxon>Alteromonadales</taxon>
        <taxon>Pseudoalteromonadaceae</taxon>
        <taxon>Pseudoalteromonas</taxon>
    </lineage>
</organism>
<evidence type="ECO:0000256" key="3">
    <source>
        <dbReference type="ARBA" id="ARBA00022989"/>
    </source>
</evidence>
<keyword evidence="3 5" id="KW-1133">Transmembrane helix</keyword>
<proteinExistence type="predicted"/>
<evidence type="ECO:0000256" key="1">
    <source>
        <dbReference type="ARBA" id="ARBA00004370"/>
    </source>
</evidence>
<keyword evidence="2 5" id="KW-0812">Transmembrane</keyword>
<name>A0ABT7EE12_9GAMM</name>
<dbReference type="Gene3D" id="1.20.120.550">
    <property type="entry name" value="Membrane associated eicosanoid/glutathione metabolism-like domain"/>
    <property type="match status" value="1"/>
</dbReference>
<sequence length="124" mass="13725">MFSGLFAAICTLFYIKLSLDVIKLRKGHQVGLGDAGHKDLQARIRAHANFIEYTPLAVILIFILEYQLISEAILIPFAALFLVGRILHAQALAKANIKMRVVGMGCTFLSLIGMALMNAYLYII</sequence>
<dbReference type="PANTHER" id="PTHR35814">
    <property type="match status" value="1"/>
</dbReference>
<comment type="caution">
    <text evidence="6">The sequence shown here is derived from an EMBL/GenBank/DDBJ whole genome shotgun (WGS) entry which is preliminary data.</text>
</comment>
<accession>A0ABT7EE12</accession>
<keyword evidence="7" id="KW-1185">Reference proteome</keyword>